<keyword evidence="5" id="KW-0479">Metal-binding</keyword>
<dbReference type="GO" id="GO:0046872">
    <property type="term" value="F:metal ion binding"/>
    <property type="evidence" value="ECO:0007669"/>
    <property type="project" value="UniProtKB-KW"/>
</dbReference>
<dbReference type="Gene3D" id="3.30.200.20">
    <property type="entry name" value="Phosphorylase Kinase, domain 1"/>
    <property type="match status" value="1"/>
</dbReference>
<dbReference type="PROSITE" id="PS50011">
    <property type="entry name" value="PROTEIN_KINASE_DOM"/>
    <property type="match status" value="1"/>
</dbReference>
<evidence type="ECO:0000256" key="2">
    <source>
        <dbReference type="ARBA" id="ARBA00012513"/>
    </source>
</evidence>
<dbReference type="SUPFAM" id="SSF56112">
    <property type="entry name" value="Protein kinase-like (PK-like)"/>
    <property type="match status" value="1"/>
</dbReference>
<dbReference type="Proteomes" id="UP000290365">
    <property type="component" value="Chromosome"/>
</dbReference>
<dbReference type="InterPro" id="IPR051272">
    <property type="entry name" value="RIO-type_Ser/Thr_kinase"/>
</dbReference>
<evidence type="ECO:0000256" key="10">
    <source>
        <dbReference type="ARBA" id="ARBA00047899"/>
    </source>
</evidence>
<dbReference type="InterPro" id="IPR011009">
    <property type="entry name" value="Kinase-like_dom_sf"/>
</dbReference>
<evidence type="ECO:0000313" key="13">
    <source>
        <dbReference type="EMBL" id="QBD75923.1"/>
    </source>
</evidence>
<evidence type="ECO:0000256" key="4">
    <source>
        <dbReference type="ARBA" id="ARBA00022679"/>
    </source>
</evidence>
<evidence type="ECO:0000313" key="14">
    <source>
        <dbReference type="Proteomes" id="UP000290365"/>
    </source>
</evidence>
<evidence type="ECO:0000256" key="9">
    <source>
        <dbReference type="ARBA" id="ARBA00022842"/>
    </source>
</evidence>
<accession>A0A4P6JLH1</accession>
<dbReference type="OrthoDB" id="9795258at2"/>
<evidence type="ECO:0000256" key="1">
    <source>
        <dbReference type="ARBA" id="ARBA00009196"/>
    </source>
</evidence>
<keyword evidence="3" id="KW-0723">Serine/threonine-protein kinase</keyword>
<name>A0A4P6JLH1_KTERU</name>
<dbReference type="GO" id="GO:0004674">
    <property type="term" value="F:protein serine/threonine kinase activity"/>
    <property type="evidence" value="ECO:0007669"/>
    <property type="project" value="UniProtKB-KW"/>
</dbReference>
<dbReference type="EC" id="2.7.11.1" evidence="2"/>
<dbReference type="GO" id="GO:0005524">
    <property type="term" value="F:ATP binding"/>
    <property type="evidence" value="ECO:0007669"/>
    <property type="project" value="UniProtKB-KW"/>
</dbReference>
<evidence type="ECO:0000259" key="12">
    <source>
        <dbReference type="PROSITE" id="PS50011"/>
    </source>
</evidence>
<dbReference type="InterPro" id="IPR000719">
    <property type="entry name" value="Prot_kinase_dom"/>
</dbReference>
<proteinExistence type="inferred from homology"/>
<dbReference type="Pfam" id="PF01163">
    <property type="entry name" value="RIO1"/>
    <property type="match status" value="1"/>
</dbReference>
<dbReference type="KEGG" id="kbs:EPA93_07830"/>
<evidence type="ECO:0000256" key="7">
    <source>
        <dbReference type="ARBA" id="ARBA00022777"/>
    </source>
</evidence>
<comment type="catalytic activity">
    <reaction evidence="10">
        <text>L-threonyl-[protein] + ATP = O-phospho-L-threonyl-[protein] + ADP + H(+)</text>
        <dbReference type="Rhea" id="RHEA:46608"/>
        <dbReference type="Rhea" id="RHEA-COMP:11060"/>
        <dbReference type="Rhea" id="RHEA-COMP:11605"/>
        <dbReference type="ChEBI" id="CHEBI:15378"/>
        <dbReference type="ChEBI" id="CHEBI:30013"/>
        <dbReference type="ChEBI" id="CHEBI:30616"/>
        <dbReference type="ChEBI" id="CHEBI:61977"/>
        <dbReference type="ChEBI" id="CHEBI:456216"/>
        <dbReference type="EC" id="2.7.11.1"/>
    </reaction>
</comment>
<dbReference type="EMBL" id="CP035758">
    <property type="protein sequence ID" value="QBD75923.1"/>
    <property type="molecule type" value="Genomic_DNA"/>
</dbReference>
<keyword evidence="7 13" id="KW-0418">Kinase</keyword>
<keyword evidence="8" id="KW-0067">ATP-binding</keyword>
<dbReference type="InterPro" id="IPR018934">
    <property type="entry name" value="RIO_dom"/>
</dbReference>
<sequence length="270" mass="30905">MSKRQKYTRSIEEQEELAALEELTLQQDSDPIAAELDPFIADGLITEVLYRVKSGKEATVYCCRAHPRTGVNYLAAKIYSSRNRRNFKNDSIYREGRVVLDSHLRRAIKKKSAVGRQAEFGMWIHHEFETLNVLHKAGSLVPRPYASSSSVIIMEYVGDEQQAAPGLYSAELKPGEAARIFDQLIANIQLWLGYNYVHGDLSSYNILYWQGQIKIIDFPQAVDPRFNGHAYNLLLRDIENVCKYAARYGLERDAQAIAGRMWEKFVRARL</sequence>
<dbReference type="RefSeq" id="WP_129886519.1">
    <property type="nucleotide sequence ID" value="NZ_CP035758.1"/>
</dbReference>
<evidence type="ECO:0000256" key="6">
    <source>
        <dbReference type="ARBA" id="ARBA00022741"/>
    </source>
</evidence>
<keyword evidence="4" id="KW-0808">Transferase</keyword>
<dbReference type="PANTHER" id="PTHR45723">
    <property type="entry name" value="SERINE/THREONINE-PROTEIN KINASE RIO1"/>
    <property type="match status" value="1"/>
</dbReference>
<evidence type="ECO:0000256" key="11">
    <source>
        <dbReference type="ARBA" id="ARBA00048679"/>
    </source>
</evidence>
<reference evidence="13 14" key="1">
    <citation type="submission" date="2019-01" db="EMBL/GenBank/DDBJ databases">
        <title>Ktedonosporobacter rubrisoli SCAWS-G2.</title>
        <authorList>
            <person name="Huang Y."/>
            <person name="Yan B."/>
        </authorList>
    </citation>
    <scope>NUCLEOTIDE SEQUENCE [LARGE SCALE GENOMIC DNA]</scope>
    <source>
        <strain evidence="13 14">SCAWS-G2</strain>
    </source>
</reference>
<organism evidence="13 14">
    <name type="scientific">Ktedonosporobacter rubrisoli</name>
    <dbReference type="NCBI Taxonomy" id="2509675"/>
    <lineage>
        <taxon>Bacteria</taxon>
        <taxon>Bacillati</taxon>
        <taxon>Chloroflexota</taxon>
        <taxon>Ktedonobacteria</taxon>
        <taxon>Ktedonobacterales</taxon>
        <taxon>Ktedonosporobacteraceae</taxon>
        <taxon>Ktedonosporobacter</taxon>
    </lineage>
</organism>
<dbReference type="Gene3D" id="1.10.510.10">
    <property type="entry name" value="Transferase(Phosphotransferase) domain 1"/>
    <property type="match status" value="1"/>
</dbReference>
<keyword evidence="9" id="KW-0460">Magnesium</keyword>
<protein>
    <recommendedName>
        <fullName evidence="2">non-specific serine/threonine protein kinase</fullName>
        <ecNumber evidence="2">2.7.11.1</ecNumber>
    </recommendedName>
</protein>
<comment type="similarity">
    <text evidence="1">Belongs to the protein kinase superfamily. RIO-type Ser/Thr kinase family.</text>
</comment>
<dbReference type="SMART" id="SM00090">
    <property type="entry name" value="RIO"/>
    <property type="match status" value="1"/>
</dbReference>
<dbReference type="AlphaFoldDB" id="A0A4P6JLH1"/>
<evidence type="ECO:0000256" key="3">
    <source>
        <dbReference type="ARBA" id="ARBA00022527"/>
    </source>
</evidence>
<evidence type="ECO:0000256" key="8">
    <source>
        <dbReference type="ARBA" id="ARBA00022840"/>
    </source>
</evidence>
<evidence type="ECO:0000256" key="5">
    <source>
        <dbReference type="ARBA" id="ARBA00022723"/>
    </source>
</evidence>
<dbReference type="InterPro" id="IPR000687">
    <property type="entry name" value="RIO_kinase"/>
</dbReference>
<gene>
    <name evidence="13" type="ORF">EPA93_07830</name>
</gene>
<keyword evidence="14" id="KW-1185">Reference proteome</keyword>
<feature type="domain" description="Protein kinase" evidence="12">
    <location>
        <begin position="46"/>
        <end position="270"/>
    </location>
</feature>
<comment type="catalytic activity">
    <reaction evidence="11">
        <text>L-seryl-[protein] + ATP = O-phospho-L-seryl-[protein] + ADP + H(+)</text>
        <dbReference type="Rhea" id="RHEA:17989"/>
        <dbReference type="Rhea" id="RHEA-COMP:9863"/>
        <dbReference type="Rhea" id="RHEA-COMP:11604"/>
        <dbReference type="ChEBI" id="CHEBI:15378"/>
        <dbReference type="ChEBI" id="CHEBI:29999"/>
        <dbReference type="ChEBI" id="CHEBI:30616"/>
        <dbReference type="ChEBI" id="CHEBI:83421"/>
        <dbReference type="ChEBI" id="CHEBI:456216"/>
        <dbReference type="EC" id="2.7.11.1"/>
    </reaction>
</comment>
<keyword evidence="6" id="KW-0547">Nucleotide-binding</keyword>